<dbReference type="CDD" id="cd04087">
    <property type="entry name" value="PTPA"/>
    <property type="match status" value="1"/>
</dbReference>
<dbReference type="GO" id="GO:0005737">
    <property type="term" value="C:cytoplasm"/>
    <property type="evidence" value="ECO:0007669"/>
    <property type="project" value="UniProtKB-SubCell"/>
</dbReference>
<evidence type="ECO:0000256" key="1">
    <source>
        <dbReference type="ARBA" id="ARBA00000971"/>
    </source>
</evidence>
<comment type="function">
    <text evidence="7">PPIases accelerate the folding of proteins. It catalyzes the cis-trans isomerization of proline imidic peptide bonds in oligopeptides. Acts as a regulatory subunit for PP2A-like phosphatases modulating their activity or substrate specificity, probably by inducing a conformational change in the catalytic subunit, a direct target of the PPIase. Can reactivate inactive phosphatase PP2A-phosphatase methylesterase complexes (PP2Ai) in presence of ATP and Mg(2+) by dissociating the inactive form from the complex.</text>
</comment>
<dbReference type="Pfam" id="PF03095">
    <property type="entry name" value="PTPA"/>
    <property type="match status" value="1"/>
</dbReference>
<dbReference type="InterPro" id="IPR037218">
    <property type="entry name" value="PTPA_sf"/>
</dbReference>
<comment type="similarity">
    <text evidence="3 8">Belongs to the PTPA-type PPIase family.</text>
</comment>
<dbReference type="AlphaFoldDB" id="J6EP40"/>
<accession>J6EP40</accession>
<dbReference type="GO" id="GO:0003755">
    <property type="term" value="F:peptidyl-prolyl cis-trans isomerase activity"/>
    <property type="evidence" value="ECO:0007669"/>
    <property type="project" value="UniProtKB-KW"/>
</dbReference>
<comment type="subcellular location">
    <subcellularLocation>
        <location evidence="2 8">Cytoplasm</location>
    </subcellularLocation>
</comment>
<evidence type="ECO:0000313" key="10">
    <source>
        <dbReference type="Proteomes" id="UP000002748"/>
    </source>
</evidence>
<dbReference type="PANTHER" id="PTHR10012">
    <property type="entry name" value="SERINE/THREONINE-PROTEIN PHOSPHATASE 2A REGULATORY SUBUNIT B"/>
    <property type="match status" value="1"/>
</dbReference>
<dbReference type="GeneID" id="25988892"/>
<evidence type="ECO:0000313" key="9">
    <source>
        <dbReference type="EMBL" id="EJT46169.1"/>
    </source>
</evidence>
<keyword evidence="5 8" id="KW-0697">Rotamase</keyword>
<dbReference type="VEuPathDB" id="FungiDB:A1Q1_05380"/>
<gene>
    <name evidence="9" type="ORF">A1Q1_05380</name>
</gene>
<name>J6EP40_TRIAS</name>
<dbReference type="HOGENOM" id="CLU_030733_0_0_1"/>
<evidence type="ECO:0000256" key="4">
    <source>
        <dbReference type="ARBA" id="ARBA00022490"/>
    </source>
</evidence>
<dbReference type="KEGG" id="tasa:A1Q1_05380"/>
<evidence type="ECO:0000256" key="6">
    <source>
        <dbReference type="ARBA" id="ARBA00023235"/>
    </source>
</evidence>
<dbReference type="PANTHER" id="PTHR10012:SF5">
    <property type="entry name" value="SERINE_THREONINE-PROTEIN PHOSPHATASE 2A ACTIVATOR 2"/>
    <property type="match status" value="1"/>
</dbReference>
<keyword evidence="4 8" id="KW-0963">Cytoplasm</keyword>
<dbReference type="GO" id="GO:0000159">
    <property type="term" value="C:protein phosphatase type 2A complex"/>
    <property type="evidence" value="ECO:0007669"/>
    <property type="project" value="TreeGrafter"/>
</dbReference>
<dbReference type="PIRSF" id="PIRSF016325">
    <property type="entry name" value="Phstyr_phstse_ac"/>
    <property type="match status" value="1"/>
</dbReference>
<comment type="catalytic activity">
    <reaction evidence="1 8">
        <text>[protein]-peptidylproline (omega=180) = [protein]-peptidylproline (omega=0)</text>
        <dbReference type="Rhea" id="RHEA:16237"/>
        <dbReference type="Rhea" id="RHEA-COMP:10747"/>
        <dbReference type="Rhea" id="RHEA-COMP:10748"/>
        <dbReference type="ChEBI" id="CHEBI:83833"/>
        <dbReference type="ChEBI" id="CHEBI:83834"/>
        <dbReference type="EC" id="5.2.1.8"/>
    </reaction>
</comment>
<evidence type="ECO:0000256" key="5">
    <source>
        <dbReference type="ARBA" id="ARBA00023110"/>
    </source>
</evidence>
<dbReference type="GO" id="GO:0005634">
    <property type="term" value="C:nucleus"/>
    <property type="evidence" value="ECO:0007669"/>
    <property type="project" value="TreeGrafter"/>
</dbReference>
<comment type="caution">
    <text evidence="9">The sequence shown here is derived from an EMBL/GenBank/DDBJ whole genome shotgun (WGS) entry which is preliminary data.</text>
</comment>
<keyword evidence="6 8" id="KW-0413">Isomerase</keyword>
<dbReference type="Gene3D" id="1.20.120.1150">
    <property type="match status" value="1"/>
</dbReference>
<protein>
    <recommendedName>
        <fullName evidence="8">Serine/threonine-protein phosphatase 2A activator</fullName>
        <ecNumber evidence="8">5.2.1.8</ecNumber>
    </recommendedName>
    <alternativeName>
        <fullName evidence="8">Phosphotyrosyl phosphatase activator</fullName>
    </alternativeName>
</protein>
<dbReference type="InterPro" id="IPR004327">
    <property type="entry name" value="Phstyr_phstse_ac"/>
</dbReference>
<dbReference type="InterPro" id="IPR043170">
    <property type="entry name" value="PTPA_C_lid"/>
</dbReference>
<proteinExistence type="inferred from homology"/>
<dbReference type="RefSeq" id="XP_014177587.1">
    <property type="nucleotide sequence ID" value="XM_014322112.1"/>
</dbReference>
<dbReference type="FunFam" id="1.20.120.1150:FF:000002">
    <property type="entry name" value="Serine/threonine-protein phosphatase 2A activator"/>
    <property type="match status" value="1"/>
</dbReference>
<dbReference type="Proteomes" id="UP000002748">
    <property type="component" value="Unassembled WGS sequence"/>
</dbReference>
<organism evidence="9 10">
    <name type="scientific">Trichosporon asahii var. asahii (strain ATCC 90039 / CBS 2479 / JCM 2466 / KCTC 7840 / NBRC 103889/ NCYC 2677 / UAMH 7654)</name>
    <name type="common">Yeast</name>
    <dbReference type="NCBI Taxonomy" id="1186058"/>
    <lineage>
        <taxon>Eukaryota</taxon>
        <taxon>Fungi</taxon>
        <taxon>Dikarya</taxon>
        <taxon>Basidiomycota</taxon>
        <taxon>Agaricomycotina</taxon>
        <taxon>Tremellomycetes</taxon>
        <taxon>Trichosporonales</taxon>
        <taxon>Trichosporonaceae</taxon>
        <taxon>Trichosporon</taxon>
    </lineage>
</organism>
<dbReference type="EC" id="5.2.1.8" evidence="8"/>
<dbReference type="GO" id="GO:0007052">
    <property type="term" value="P:mitotic spindle organization"/>
    <property type="evidence" value="ECO:0007669"/>
    <property type="project" value="TreeGrafter"/>
</dbReference>
<dbReference type="GO" id="GO:0008160">
    <property type="term" value="F:protein tyrosine phosphatase activator activity"/>
    <property type="evidence" value="ECO:0007669"/>
    <property type="project" value="TreeGrafter"/>
</dbReference>
<evidence type="ECO:0000256" key="3">
    <source>
        <dbReference type="ARBA" id="ARBA00011019"/>
    </source>
</evidence>
<dbReference type="OrthoDB" id="16120at2759"/>
<dbReference type="EMBL" id="ALBS01000304">
    <property type="protein sequence ID" value="EJT46169.1"/>
    <property type="molecule type" value="Genomic_DNA"/>
</dbReference>
<evidence type="ECO:0000256" key="7">
    <source>
        <dbReference type="ARBA" id="ARBA00025287"/>
    </source>
</evidence>
<evidence type="ECO:0000256" key="8">
    <source>
        <dbReference type="RuleBase" id="RU361210"/>
    </source>
</evidence>
<reference evidence="9 10" key="1">
    <citation type="journal article" date="2012" name="Eukaryot. Cell">
        <title>Draft genome sequence of CBS 2479, the standard type strain of Trichosporon asahii.</title>
        <authorList>
            <person name="Yang R.Y."/>
            <person name="Li H.T."/>
            <person name="Zhu H."/>
            <person name="Zhou G.P."/>
            <person name="Wang M."/>
            <person name="Wang L."/>
        </authorList>
    </citation>
    <scope>NUCLEOTIDE SEQUENCE [LARGE SCALE GENOMIC DNA]</scope>
    <source>
        <strain evidence="10">ATCC 90039 / CBS 2479 / JCM 2466 / KCTC 7840 / NCYC 2677 / UAMH 7654</strain>
    </source>
</reference>
<evidence type="ECO:0000256" key="2">
    <source>
        <dbReference type="ARBA" id="ARBA00004496"/>
    </source>
</evidence>
<dbReference type="SUPFAM" id="SSF140984">
    <property type="entry name" value="PTPA-like"/>
    <property type="match status" value="1"/>
</dbReference>
<sequence>MTTTDATITTEAKQDPVFLLNGDGPYVMPQKYIFSKAHLEAFTRSKTHDAILGFIDELNDTVVGVKLSEAGEPSEILDDVLEAAKATPPVDNKLSRFGNPAFKTFYDKVTASSEKWHSTIPGLKPEAVCEVQAYFTESFGNRERVDYGSGHELNFLCWLLVLTRLGVFTQSDYRFLVLGVFWRYILVMRYLQSTYWLEPAGSHGVWGLDDYQFLPFLWGAGQIKSHKHMRPKAIHDAELLEAFSPEYMYLSCIAFINSIKTHSLRWHSPMLDDISAVKTWDKVNSGMRKMYAAEVLSKLPVMQHALFGSILSFPTPEEDPELAKAIADQGEVQLDAHGHVHEKGWAMDCCGIAVPSAFAEAAAVKGGAAQVQPPPFTARPGIKPIPFD</sequence>